<dbReference type="GO" id="GO:0000976">
    <property type="term" value="F:transcription cis-regulatory region binding"/>
    <property type="evidence" value="ECO:0007669"/>
    <property type="project" value="TreeGrafter"/>
</dbReference>
<evidence type="ECO:0000259" key="6">
    <source>
        <dbReference type="PROSITE" id="PS50977"/>
    </source>
</evidence>
<feature type="compositionally biased region" description="Basic and acidic residues" evidence="5">
    <location>
        <begin position="194"/>
        <end position="216"/>
    </location>
</feature>
<dbReference type="InterPro" id="IPR050109">
    <property type="entry name" value="HTH-type_TetR-like_transc_reg"/>
</dbReference>
<dbReference type="PRINTS" id="PR00455">
    <property type="entry name" value="HTHTETR"/>
</dbReference>
<dbReference type="EMBL" id="AP028056">
    <property type="protein sequence ID" value="BEH02810.1"/>
    <property type="molecule type" value="Genomic_DNA"/>
</dbReference>
<name>A0AAN0KCM8_9ACTN</name>
<sequence>MPQRAAPRREAILQTARRLFAEHGIGPVTTNRIAEEAGISPGNLYYWFASKTEIVRALFAEWSEQMRIPDTETHDLPGVLRMLWHRITELPQPDPDYAFFLRDLFPLLHSDPVLAEAFRDAYTARRDEFVVLVEQLVDADLLRAPEPPTTVRDMVSLLWLISETAYPFAEAVQDEQVDARRYGRAVMQPLLTDAGRRALEAPRRQREAPGRQGDRP</sequence>
<evidence type="ECO:0000256" key="4">
    <source>
        <dbReference type="PROSITE-ProRule" id="PRU00335"/>
    </source>
</evidence>
<organism evidence="7 8">
    <name type="scientific">Brooklawnia propionicigenes</name>
    <dbReference type="NCBI Taxonomy" id="3041175"/>
    <lineage>
        <taxon>Bacteria</taxon>
        <taxon>Bacillati</taxon>
        <taxon>Actinomycetota</taxon>
        <taxon>Actinomycetes</taxon>
        <taxon>Propionibacteriales</taxon>
        <taxon>Propionibacteriaceae</taxon>
        <taxon>Brooklawnia</taxon>
    </lineage>
</organism>
<keyword evidence="8" id="KW-1185">Reference proteome</keyword>
<dbReference type="GO" id="GO:0003700">
    <property type="term" value="F:DNA-binding transcription factor activity"/>
    <property type="evidence" value="ECO:0007669"/>
    <property type="project" value="TreeGrafter"/>
</dbReference>
<evidence type="ECO:0000256" key="3">
    <source>
        <dbReference type="ARBA" id="ARBA00023163"/>
    </source>
</evidence>
<feature type="domain" description="HTH tetR-type" evidence="6">
    <location>
        <begin position="6"/>
        <end position="66"/>
    </location>
</feature>
<dbReference type="Pfam" id="PF00440">
    <property type="entry name" value="TetR_N"/>
    <property type="match status" value="1"/>
</dbReference>
<proteinExistence type="predicted"/>
<dbReference type="AlphaFoldDB" id="A0AAN0KCM8"/>
<evidence type="ECO:0000313" key="8">
    <source>
        <dbReference type="Proteomes" id="UP001431656"/>
    </source>
</evidence>
<dbReference type="PANTHER" id="PTHR30055:SF234">
    <property type="entry name" value="HTH-TYPE TRANSCRIPTIONAL REGULATOR BETI"/>
    <property type="match status" value="1"/>
</dbReference>
<gene>
    <name evidence="7" type="ORF">brsh051_20910</name>
</gene>
<dbReference type="Pfam" id="PF13972">
    <property type="entry name" value="TetR"/>
    <property type="match status" value="1"/>
</dbReference>
<reference evidence="7" key="1">
    <citation type="journal article" date="2024" name="Int. J. Syst. Evol. Microbiol.">
        <title>Brooklawnia propionicigenes sp. nov., a facultatively anaerobic, propionate-producing bacterium isolated from a methanogenic reactor treating waste from cattle farms.</title>
        <authorList>
            <person name="Akita Y."/>
            <person name="Ueki A."/>
            <person name="Tonouchi A."/>
            <person name="Sugawara Y."/>
            <person name="Honma S."/>
            <person name="Kaku N."/>
            <person name="Ueki K."/>
        </authorList>
    </citation>
    <scope>NUCLEOTIDE SEQUENCE</scope>
    <source>
        <strain evidence="7">SH051</strain>
    </source>
</reference>
<feature type="region of interest" description="Disordered" evidence="5">
    <location>
        <begin position="193"/>
        <end position="216"/>
    </location>
</feature>
<accession>A0AAN0KCM8</accession>
<dbReference type="Proteomes" id="UP001431656">
    <property type="component" value="Chromosome"/>
</dbReference>
<protein>
    <submittedName>
        <fullName evidence="7">TetR/AcrR family transcriptional regulator</fullName>
    </submittedName>
</protein>
<dbReference type="InterPro" id="IPR001647">
    <property type="entry name" value="HTH_TetR"/>
</dbReference>
<evidence type="ECO:0000256" key="5">
    <source>
        <dbReference type="SAM" id="MobiDB-lite"/>
    </source>
</evidence>
<evidence type="ECO:0000256" key="1">
    <source>
        <dbReference type="ARBA" id="ARBA00023015"/>
    </source>
</evidence>
<evidence type="ECO:0000256" key="2">
    <source>
        <dbReference type="ARBA" id="ARBA00023125"/>
    </source>
</evidence>
<feature type="DNA-binding region" description="H-T-H motif" evidence="4">
    <location>
        <begin position="29"/>
        <end position="48"/>
    </location>
</feature>
<keyword evidence="2 4" id="KW-0238">DNA-binding</keyword>
<dbReference type="PANTHER" id="PTHR30055">
    <property type="entry name" value="HTH-TYPE TRANSCRIPTIONAL REGULATOR RUTR"/>
    <property type="match status" value="1"/>
</dbReference>
<evidence type="ECO:0000313" key="7">
    <source>
        <dbReference type="EMBL" id="BEH02810.1"/>
    </source>
</evidence>
<dbReference type="PROSITE" id="PS50977">
    <property type="entry name" value="HTH_TETR_2"/>
    <property type="match status" value="1"/>
</dbReference>
<dbReference type="InterPro" id="IPR025722">
    <property type="entry name" value="TetR"/>
</dbReference>
<dbReference type="KEGG" id="broo:brsh051_20910"/>
<keyword evidence="1" id="KW-0805">Transcription regulation</keyword>
<dbReference type="Gene3D" id="1.10.357.10">
    <property type="entry name" value="Tetracycline Repressor, domain 2"/>
    <property type="match status" value="1"/>
</dbReference>
<dbReference type="SUPFAM" id="SSF46689">
    <property type="entry name" value="Homeodomain-like"/>
    <property type="match status" value="1"/>
</dbReference>
<keyword evidence="3" id="KW-0804">Transcription</keyword>
<dbReference type="InterPro" id="IPR009057">
    <property type="entry name" value="Homeodomain-like_sf"/>
</dbReference>